<organism evidence="1">
    <name type="scientific">marine metagenome</name>
    <dbReference type="NCBI Taxonomy" id="408172"/>
    <lineage>
        <taxon>unclassified sequences</taxon>
        <taxon>metagenomes</taxon>
        <taxon>ecological metagenomes</taxon>
    </lineage>
</organism>
<sequence>IPTSKIVTSSVKNWRGMSDYGGRRIMRSVLIDISSVRFMEDKDVQKLKKLPSISKYLTEKIHEIEEYNNSVNKGDPNIEKRRLTNLGTLRAYLVNYLINHEELNTDSMTLIVRQLPPTSEGVPLEIYTFTKTTDWVEYEGIQSDIFDHIFAVLPKFGLRAFQSGLLEAAAVQGLPLNEPEI</sequence>
<dbReference type="GO" id="GO:0005886">
    <property type="term" value="C:plasma membrane"/>
    <property type="evidence" value="ECO:0007669"/>
    <property type="project" value="TreeGrafter"/>
</dbReference>
<protein>
    <submittedName>
        <fullName evidence="1">Uncharacterized protein</fullName>
    </submittedName>
</protein>
<dbReference type="InterPro" id="IPR030192">
    <property type="entry name" value="YbdG"/>
</dbReference>
<accession>A0A383CYG4</accession>
<gene>
    <name evidence="1" type="ORF">METZ01_LOCUS490200</name>
</gene>
<dbReference type="GO" id="GO:0071470">
    <property type="term" value="P:cellular response to osmotic stress"/>
    <property type="evidence" value="ECO:0007669"/>
    <property type="project" value="InterPro"/>
</dbReference>
<dbReference type="PANTHER" id="PTHR30414">
    <property type="entry name" value="MINICONDUCTANCE MECHANOSENSITIVE CHANNEL YBDG"/>
    <property type="match status" value="1"/>
</dbReference>
<dbReference type="AlphaFoldDB" id="A0A383CYG4"/>
<proteinExistence type="predicted"/>
<dbReference type="GO" id="GO:0008381">
    <property type="term" value="F:mechanosensitive monoatomic ion channel activity"/>
    <property type="evidence" value="ECO:0007669"/>
    <property type="project" value="InterPro"/>
</dbReference>
<feature type="non-terminal residue" evidence="1">
    <location>
        <position position="1"/>
    </location>
</feature>
<name>A0A383CYG4_9ZZZZ</name>
<evidence type="ECO:0000313" key="1">
    <source>
        <dbReference type="EMBL" id="SVE37346.1"/>
    </source>
</evidence>
<dbReference type="EMBL" id="UINC01212845">
    <property type="protein sequence ID" value="SVE37346.1"/>
    <property type="molecule type" value="Genomic_DNA"/>
</dbReference>
<dbReference type="PANTHER" id="PTHR30414:SF0">
    <property type="entry name" value="MINICONDUCTANCE MECHANOSENSITIVE CHANNEL YBDG"/>
    <property type="match status" value="1"/>
</dbReference>
<reference evidence="1" key="1">
    <citation type="submission" date="2018-05" db="EMBL/GenBank/DDBJ databases">
        <authorList>
            <person name="Lanie J.A."/>
            <person name="Ng W.-L."/>
            <person name="Kazmierczak K.M."/>
            <person name="Andrzejewski T.M."/>
            <person name="Davidsen T.M."/>
            <person name="Wayne K.J."/>
            <person name="Tettelin H."/>
            <person name="Glass J.I."/>
            <person name="Rusch D."/>
            <person name="Podicherti R."/>
            <person name="Tsui H.-C.T."/>
            <person name="Winkler M.E."/>
        </authorList>
    </citation>
    <scope>NUCLEOTIDE SEQUENCE</scope>
</reference>